<keyword evidence="3" id="KW-0963">Cytoplasm</keyword>
<dbReference type="InterPro" id="IPR038881">
    <property type="entry name" value="Yae1-like"/>
</dbReference>
<keyword evidence="8" id="KW-1185">Reference proteome</keyword>
<evidence type="ECO:0000256" key="1">
    <source>
        <dbReference type="ARBA" id="ARBA00004123"/>
    </source>
</evidence>
<evidence type="ECO:0000256" key="4">
    <source>
        <dbReference type="ARBA" id="ARBA00023242"/>
    </source>
</evidence>
<feature type="region of interest" description="Disordered" evidence="5">
    <location>
        <begin position="21"/>
        <end position="61"/>
    </location>
</feature>
<sequence>MEGSLAEQLYSESLRFSKLKLEQDSAQSTINRPDEGDLQDGDGSLWGDSDEEKFEKSSDLDREWQRRHDQFHTMGYRDGIIAGKEASAQEGFNAGFKQSFPSGYNWGLVIGVTSALACLPDELKEMLIKTQENRAKFQDMHESVHSLSTTDALRLFHDDILTNKAVELSEHAETSSSISGLPEHHADCSRLENLSRELQSLLLETPAIQVHLGNKSLYWRQDRQ</sequence>
<accession>A0A5C7HHS6</accession>
<gene>
    <name evidence="7" type="ORF">EZV62_017235</name>
</gene>
<dbReference type="EMBL" id="VAHF01000008">
    <property type="protein sequence ID" value="TXG55922.1"/>
    <property type="molecule type" value="Genomic_DNA"/>
</dbReference>
<organism evidence="7 8">
    <name type="scientific">Acer yangbiense</name>
    <dbReference type="NCBI Taxonomy" id="1000413"/>
    <lineage>
        <taxon>Eukaryota</taxon>
        <taxon>Viridiplantae</taxon>
        <taxon>Streptophyta</taxon>
        <taxon>Embryophyta</taxon>
        <taxon>Tracheophyta</taxon>
        <taxon>Spermatophyta</taxon>
        <taxon>Magnoliopsida</taxon>
        <taxon>eudicotyledons</taxon>
        <taxon>Gunneridae</taxon>
        <taxon>Pentapetalae</taxon>
        <taxon>rosids</taxon>
        <taxon>malvids</taxon>
        <taxon>Sapindales</taxon>
        <taxon>Sapindaceae</taxon>
        <taxon>Hippocastanoideae</taxon>
        <taxon>Acereae</taxon>
        <taxon>Acer</taxon>
    </lineage>
</organism>
<dbReference type="PANTHER" id="PTHR18829:SF0">
    <property type="entry name" value="PROTEIN YAE1 HOMOLOG"/>
    <property type="match status" value="1"/>
</dbReference>
<name>A0A5C7HHS6_9ROSI</name>
<evidence type="ECO:0000259" key="6">
    <source>
        <dbReference type="Pfam" id="PF09811"/>
    </source>
</evidence>
<dbReference type="OrthoDB" id="20086at2759"/>
<keyword evidence="4" id="KW-0539">Nucleus</keyword>
<dbReference type="Pfam" id="PF09811">
    <property type="entry name" value="Yae1_N"/>
    <property type="match status" value="1"/>
</dbReference>
<comment type="subcellular location">
    <subcellularLocation>
        <location evidence="2">Cytoplasm</location>
    </subcellularLocation>
    <subcellularLocation>
        <location evidence="1">Nucleus</location>
    </subcellularLocation>
</comment>
<proteinExistence type="predicted"/>
<reference evidence="8" key="1">
    <citation type="journal article" date="2019" name="Gigascience">
        <title>De novo genome assembly of the endangered Acer yangbiense, a plant species with extremely small populations endemic to Yunnan Province, China.</title>
        <authorList>
            <person name="Yang J."/>
            <person name="Wariss H.M."/>
            <person name="Tao L."/>
            <person name="Zhang R."/>
            <person name="Yun Q."/>
            <person name="Hollingsworth P."/>
            <person name="Dao Z."/>
            <person name="Luo G."/>
            <person name="Guo H."/>
            <person name="Ma Y."/>
            <person name="Sun W."/>
        </authorList>
    </citation>
    <scope>NUCLEOTIDE SEQUENCE [LARGE SCALE GENOMIC DNA]</scope>
    <source>
        <strain evidence="8">cv. Malutang</strain>
    </source>
</reference>
<dbReference type="GO" id="GO:0005634">
    <property type="term" value="C:nucleus"/>
    <property type="evidence" value="ECO:0007669"/>
    <property type="project" value="UniProtKB-SubCell"/>
</dbReference>
<dbReference type="AlphaFoldDB" id="A0A5C7HHS6"/>
<protein>
    <recommendedName>
        <fullName evidence="6">Essential protein Yae1 N-terminal domain-containing protein</fullName>
    </recommendedName>
</protein>
<dbReference type="Proteomes" id="UP000323000">
    <property type="component" value="Chromosome 8"/>
</dbReference>
<evidence type="ECO:0000313" key="8">
    <source>
        <dbReference type="Proteomes" id="UP000323000"/>
    </source>
</evidence>
<dbReference type="InterPro" id="IPR019191">
    <property type="entry name" value="Essential_protein_Yae1_N"/>
</dbReference>
<evidence type="ECO:0000256" key="5">
    <source>
        <dbReference type="SAM" id="MobiDB-lite"/>
    </source>
</evidence>
<evidence type="ECO:0000256" key="3">
    <source>
        <dbReference type="ARBA" id="ARBA00022490"/>
    </source>
</evidence>
<comment type="caution">
    <text evidence="7">The sequence shown here is derived from an EMBL/GenBank/DDBJ whole genome shotgun (WGS) entry which is preliminary data.</text>
</comment>
<evidence type="ECO:0000256" key="2">
    <source>
        <dbReference type="ARBA" id="ARBA00004496"/>
    </source>
</evidence>
<dbReference type="GO" id="GO:0005737">
    <property type="term" value="C:cytoplasm"/>
    <property type="evidence" value="ECO:0007669"/>
    <property type="project" value="UniProtKB-SubCell"/>
</dbReference>
<feature type="domain" description="Essential protein Yae1 N-terminal" evidence="6">
    <location>
        <begin position="75"/>
        <end position="112"/>
    </location>
</feature>
<evidence type="ECO:0000313" key="7">
    <source>
        <dbReference type="EMBL" id="TXG55922.1"/>
    </source>
</evidence>
<dbReference type="PANTHER" id="PTHR18829">
    <property type="entry name" value="PROTEIN YAE1 HOMOLOG"/>
    <property type="match status" value="1"/>
</dbReference>